<dbReference type="GO" id="GO:0008295">
    <property type="term" value="P:spermidine biosynthetic process"/>
    <property type="evidence" value="ECO:0007669"/>
    <property type="project" value="UniProtKB-KW"/>
</dbReference>
<dbReference type="InterPro" id="IPR022644">
    <property type="entry name" value="De-COase2_N"/>
</dbReference>
<dbReference type="AlphaFoldDB" id="B8D4E6"/>
<dbReference type="GO" id="GO:0008792">
    <property type="term" value="F:arginine decarboxylase activity"/>
    <property type="evidence" value="ECO:0007669"/>
    <property type="project" value="UniProtKB-EC"/>
</dbReference>
<dbReference type="GO" id="GO:0006527">
    <property type="term" value="P:L-arginine catabolic process"/>
    <property type="evidence" value="ECO:0007669"/>
    <property type="project" value="InterPro"/>
</dbReference>
<evidence type="ECO:0000256" key="10">
    <source>
        <dbReference type="PIRSR" id="PIRSR600183-50"/>
    </source>
</evidence>
<dbReference type="Gene3D" id="3.20.20.10">
    <property type="entry name" value="Alanine racemase"/>
    <property type="match status" value="1"/>
</dbReference>
<dbReference type="PRINTS" id="PR01179">
    <property type="entry name" value="ODADCRBXLASE"/>
</dbReference>
<evidence type="ECO:0000313" key="13">
    <source>
        <dbReference type="Proteomes" id="UP000006903"/>
    </source>
</evidence>
<evidence type="ECO:0000256" key="1">
    <source>
        <dbReference type="ARBA" id="ARBA00001933"/>
    </source>
</evidence>
<dbReference type="KEGG" id="dka:DKAM_0651"/>
<dbReference type="Pfam" id="PF02784">
    <property type="entry name" value="Orn_Arg_deC_N"/>
    <property type="match status" value="1"/>
</dbReference>
<evidence type="ECO:0000256" key="6">
    <source>
        <dbReference type="ARBA" id="ARBA00022842"/>
    </source>
</evidence>
<dbReference type="Proteomes" id="UP000006903">
    <property type="component" value="Chromosome"/>
</dbReference>
<dbReference type="STRING" id="490899.DKAM_0651"/>
<dbReference type="EC" id="4.1.1.19" evidence="4"/>
<dbReference type="InterPro" id="IPR000183">
    <property type="entry name" value="Orn/DAP/Arg_de-COase"/>
</dbReference>
<evidence type="ECO:0000256" key="3">
    <source>
        <dbReference type="ARBA" id="ARBA00008357"/>
    </source>
</evidence>
<reference evidence="12 13" key="1">
    <citation type="journal article" date="2009" name="J. Bacteriol.">
        <title>Complete genome sequence of the anaerobic, protein-degrading hyperthermophilic crenarchaeon Desulfurococcus kamchatkensis.</title>
        <authorList>
            <person name="Ravin N.V."/>
            <person name="Mardanov A.V."/>
            <person name="Beletsky A.V."/>
            <person name="Kublanov I.V."/>
            <person name="Kolganova T.V."/>
            <person name="Lebedinsky A.V."/>
            <person name="Chernyh N.A."/>
            <person name="Bonch-Osmolovskaya E.A."/>
            <person name="Skryabin K.G."/>
        </authorList>
    </citation>
    <scope>NUCLEOTIDE SEQUENCE [LARGE SCALE GENOMIC DNA]</scope>
    <source>
        <strain evidence="13">DSM 18924 / JCM 16383 / VKM B-2413 / 1221n</strain>
    </source>
</reference>
<keyword evidence="9" id="KW-0456">Lyase</keyword>
<sequence>MYEKEMNREEWDINVAKELWGLNHSIRGSIITVDEEGYLVISLGEQKIRVKNLLEKHGFDVAYIRVLPLIERAIRTVYEAFTELAKVHGFKGSLQPVFPMKVNPIEVVIDAIWRYGEKYKWGFNTGSLGELELLSKYLEKGGRILIYDGVVSDSVMKILVRFKENGWRVIIDVESEHDLDILSKYPEFEIGLRIKPLFRPGGKWAHSAGLEGKFGLTVNTLVKLREEYKWIEERGRLLHIHPGSQIYKWSDMEAFINEVYNIFTQLQSHGFPSIEIVDLGGGLAYPYLDTRDGTIESPDYGLIEYFNHILKIFSRLEKHPTLVYEGGRYIVSAHRILVAKVVDIRPYSTEQAQSLRSAQVEDFLSNVRSIDDLKKLVNEYKKYIHKSKQVHQYTLEERELAEDVVSKVRDELLAKIYELVRNKPSQIESVINDPLLYKLVTSPSKRYILNFSIFADIPDSVLVNQYFQAVPAQRLNEKPDVLAVLGDLTCDSMGEINEYISHVKTPLEASDWFTKMDLRLMLIPGRRLKLGGVPLHLPIKGENYYIAILDTGAYQDPLAMKHNLIYGAPEIILDEKDGEVEVKIIEKNGKYL</sequence>
<comment type="cofactor">
    <cofactor evidence="1 10">
        <name>pyridoxal 5'-phosphate</name>
        <dbReference type="ChEBI" id="CHEBI:597326"/>
    </cofactor>
</comment>
<evidence type="ECO:0000256" key="2">
    <source>
        <dbReference type="ARBA" id="ARBA00001946"/>
    </source>
</evidence>
<evidence type="ECO:0000256" key="4">
    <source>
        <dbReference type="ARBA" id="ARBA00012426"/>
    </source>
</evidence>
<dbReference type="RefSeq" id="WP_012608318.1">
    <property type="nucleotide sequence ID" value="NC_011766.1"/>
</dbReference>
<feature type="active site" description="Proton donor" evidence="10">
    <location>
        <position position="490"/>
    </location>
</feature>
<protein>
    <recommendedName>
        <fullName evidence="4">arginine decarboxylase</fullName>
        <ecNumber evidence="4">4.1.1.19</ecNumber>
    </recommendedName>
</protein>
<dbReference type="PANTHER" id="PTHR43295">
    <property type="entry name" value="ARGININE DECARBOXYLASE"/>
    <property type="match status" value="1"/>
</dbReference>
<dbReference type="PANTHER" id="PTHR43295:SF9">
    <property type="entry name" value="BIOSYNTHETIC ARGININE DECARBOXYLASE"/>
    <property type="match status" value="1"/>
</dbReference>
<dbReference type="Gene3D" id="2.40.37.10">
    <property type="entry name" value="Lyase, Ornithine Decarboxylase, Chain A, domain 1"/>
    <property type="match status" value="1"/>
</dbReference>
<evidence type="ECO:0000256" key="8">
    <source>
        <dbReference type="ARBA" id="ARBA00023066"/>
    </source>
</evidence>
<dbReference type="InterPro" id="IPR029066">
    <property type="entry name" value="PLP-binding_barrel"/>
</dbReference>
<dbReference type="GeneID" id="7171765"/>
<dbReference type="PRINTS" id="PR01180">
    <property type="entry name" value="ARGDCRBXLASE"/>
</dbReference>
<organism evidence="12 13">
    <name type="scientific">Desulfurococcus amylolyticus (strain DSM 18924 / JCM 16383 / VKM B-2413 / 1221n)</name>
    <name type="common">Desulfurococcus kamchatkensis</name>
    <dbReference type="NCBI Taxonomy" id="490899"/>
    <lineage>
        <taxon>Archaea</taxon>
        <taxon>Thermoproteota</taxon>
        <taxon>Thermoprotei</taxon>
        <taxon>Desulfurococcales</taxon>
        <taxon>Desulfurococcaceae</taxon>
        <taxon>Desulfurococcus</taxon>
    </lineage>
</organism>
<name>B8D4E6_DESA1</name>
<dbReference type="eggNOG" id="arCOG02269">
    <property type="taxonomic scope" value="Archaea"/>
</dbReference>
<feature type="domain" description="Orn/DAP/Arg decarboxylase 2 N-terminal" evidence="11">
    <location>
        <begin position="81"/>
        <end position="332"/>
    </location>
</feature>
<gene>
    <name evidence="12" type="ordered locus">DKAM_0651</name>
</gene>
<dbReference type="EMBL" id="CP001140">
    <property type="protein sequence ID" value="ACL10977.1"/>
    <property type="molecule type" value="Genomic_DNA"/>
</dbReference>
<dbReference type="InterPro" id="IPR022653">
    <property type="entry name" value="De-COase2_pyr-phos_BS"/>
</dbReference>
<keyword evidence="5" id="KW-0210">Decarboxylase</keyword>
<evidence type="ECO:0000256" key="9">
    <source>
        <dbReference type="ARBA" id="ARBA00023239"/>
    </source>
</evidence>
<keyword evidence="8" id="KW-0745">Spermidine biosynthesis</keyword>
<keyword evidence="6" id="KW-0460">Magnesium</keyword>
<evidence type="ECO:0000259" key="11">
    <source>
        <dbReference type="Pfam" id="PF02784"/>
    </source>
</evidence>
<evidence type="ECO:0000256" key="7">
    <source>
        <dbReference type="ARBA" id="ARBA00022898"/>
    </source>
</evidence>
<comment type="cofactor">
    <cofactor evidence="2">
        <name>Mg(2+)</name>
        <dbReference type="ChEBI" id="CHEBI:18420"/>
    </cofactor>
</comment>
<accession>B8D4E6</accession>
<comment type="similarity">
    <text evidence="3">Belongs to the Orn/Lys/Arg decarboxylase class-II family. SpeA subfamily.</text>
</comment>
<dbReference type="HOGENOM" id="CLU_027243_1_0_2"/>
<dbReference type="SUPFAM" id="SSF51419">
    <property type="entry name" value="PLP-binding barrel"/>
    <property type="match status" value="1"/>
</dbReference>
<dbReference type="InterPro" id="IPR009006">
    <property type="entry name" value="Ala_racemase/Decarboxylase_C"/>
</dbReference>
<proteinExistence type="inferred from homology"/>
<evidence type="ECO:0000313" key="12">
    <source>
        <dbReference type="EMBL" id="ACL10977.1"/>
    </source>
</evidence>
<keyword evidence="7 10" id="KW-0663">Pyridoxal phosphate</keyword>
<evidence type="ECO:0000256" key="5">
    <source>
        <dbReference type="ARBA" id="ARBA00022793"/>
    </source>
</evidence>
<feature type="modified residue" description="N6-(pyridoxal phosphate)lysine" evidence="10">
    <location>
        <position position="101"/>
    </location>
</feature>
<dbReference type="InterPro" id="IPR002985">
    <property type="entry name" value="Arg_decrbxlase"/>
</dbReference>
<dbReference type="PROSITE" id="PS00878">
    <property type="entry name" value="ODR_DC_2_1"/>
    <property type="match status" value="1"/>
</dbReference>